<reference evidence="1" key="1">
    <citation type="journal article" date="2023" name="Mol. Biol. Evol.">
        <title>Third-Generation Sequencing Reveals the Adaptive Role of the Epigenome in Three Deep-Sea Polychaetes.</title>
        <authorList>
            <person name="Perez M."/>
            <person name="Aroh O."/>
            <person name="Sun Y."/>
            <person name="Lan Y."/>
            <person name="Juniper S.K."/>
            <person name="Young C.R."/>
            <person name="Angers B."/>
            <person name="Qian P.Y."/>
        </authorList>
    </citation>
    <scope>NUCLEOTIDE SEQUENCE</scope>
    <source>
        <strain evidence="1">R07B-5</strain>
    </source>
</reference>
<dbReference type="Proteomes" id="UP001209878">
    <property type="component" value="Unassembled WGS sequence"/>
</dbReference>
<organism evidence="1 2">
    <name type="scientific">Ridgeia piscesae</name>
    <name type="common">Tubeworm</name>
    <dbReference type="NCBI Taxonomy" id="27915"/>
    <lineage>
        <taxon>Eukaryota</taxon>
        <taxon>Metazoa</taxon>
        <taxon>Spiralia</taxon>
        <taxon>Lophotrochozoa</taxon>
        <taxon>Annelida</taxon>
        <taxon>Polychaeta</taxon>
        <taxon>Sedentaria</taxon>
        <taxon>Canalipalpata</taxon>
        <taxon>Sabellida</taxon>
        <taxon>Siboglinidae</taxon>
        <taxon>Ridgeia</taxon>
    </lineage>
</organism>
<name>A0AAD9PBX1_RIDPI</name>
<proteinExistence type="predicted"/>
<comment type="caution">
    <text evidence="1">The sequence shown here is derived from an EMBL/GenBank/DDBJ whole genome shotgun (WGS) entry which is preliminary data.</text>
</comment>
<gene>
    <name evidence="1" type="ORF">NP493_45g02045</name>
</gene>
<accession>A0AAD9PBX1</accession>
<dbReference type="AlphaFoldDB" id="A0AAD9PBX1"/>
<dbReference type="EMBL" id="JAODUO010000045">
    <property type="protein sequence ID" value="KAK2191790.1"/>
    <property type="molecule type" value="Genomic_DNA"/>
</dbReference>
<evidence type="ECO:0000313" key="1">
    <source>
        <dbReference type="EMBL" id="KAK2191790.1"/>
    </source>
</evidence>
<protein>
    <submittedName>
        <fullName evidence="1">Uncharacterized protein</fullName>
    </submittedName>
</protein>
<keyword evidence="2" id="KW-1185">Reference proteome</keyword>
<sequence length="73" mass="8613">MENSQRRAEARLTTMYKITNNLLDINPNQYLMPGHSQTRSNHPHKYRQISTSHNYHKYSFFSTNNSPVEQTSV</sequence>
<evidence type="ECO:0000313" key="2">
    <source>
        <dbReference type="Proteomes" id="UP001209878"/>
    </source>
</evidence>